<feature type="transmembrane region" description="Helical" evidence="1">
    <location>
        <begin position="97"/>
        <end position="119"/>
    </location>
</feature>
<feature type="transmembrane region" description="Helical" evidence="1">
    <location>
        <begin position="174"/>
        <end position="198"/>
    </location>
</feature>
<keyword evidence="1" id="KW-0472">Membrane</keyword>
<name>A0ABN3V7E4_9PSEU</name>
<protein>
    <submittedName>
        <fullName evidence="2">DUF2567 domain-containing protein</fullName>
    </submittedName>
</protein>
<comment type="caution">
    <text evidence="2">The sequence shown here is derived from an EMBL/GenBank/DDBJ whole genome shotgun (WGS) entry which is preliminary data.</text>
</comment>
<keyword evidence="1" id="KW-0812">Transmembrane</keyword>
<evidence type="ECO:0000313" key="3">
    <source>
        <dbReference type="Proteomes" id="UP001500979"/>
    </source>
</evidence>
<dbReference type="Proteomes" id="UP001500979">
    <property type="component" value="Unassembled WGS sequence"/>
</dbReference>
<evidence type="ECO:0000313" key="2">
    <source>
        <dbReference type="EMBL" id="GAA2781989.1"/>
    </source>
</evidence>
<feature type="transmembrane region" description="Helical" evidence="1">
    <location>
        <begin position="45"/>
        <end position="66"/>
    </location>
</feature>
<feature type="transmembrane region" description="Helical" evidence="1">
    <location>
        <begin position="126"/>
        <end position="154"/>
    </location>
</feature>
<accession>A0ABN3V7E4</accession>
<reference evidence="2 3" key="1">
    <citation type="journal article" date="2019" name="Int. J. Syst. Evol. Microbiol.">
        <title>The Global Catalogue of Microorganisms (GCM) 10K type strain sequencing project: providing services to taxonomists for standard genome sequencing and annotation.</title>
        <authorList>
            <consortium name="The Broad Institute Genomics Platform"/>
            <consortium name="The Broad Institute Genome Sequencing Center for Infectious Disease"/>
            <person name="Wu L."/>
            <person name="Ma J."/>
        </authorList>
    </citation>
    <scope>NUCLEOTIDE SEQUENCE [LARGE SCALE GENOMIC DNA]</scope>
    <source>
        <strain evidence="2 3">JCM 9383</strain>
    </source>
</reference>
<gene>
    <name evidence="2" type="ORF">GCM10010470_14920</name>
</gene>
<evidence type="ECO:0000256" key="1">
    <source>
        <dbReference type="SAM" id="Phobius"/>
    </source>
</evidence>
<dbReference type="RefSeq" id="WP_344678710.1">
    <property type="nucleotide sequence ID" value="NZ_BAAAUX010000007.1"/>
</dbReference>
<dbReference type="InterPro" id="IPR021213">
    <property type="entry name" value="DUF2567"/>
</dbReference>
<keyword evidence="1" id="KW-1133">Transmembrane helix</keyword>
<sequence>MASEGPVEPPGTRAEPIRIPPAGAEEFPEFRNERAVPRVVVKADLLPAVSALSLVALVGLPVAWIWSRLAPAENAVLGPSGELLPQLMVESYHRFDALAIFLLLNLAAGLLVAAVLWRLRDRRGPVFLVAGVLGALVAGWLAAKMGASFASGLYPLPPQPKPGMVVAAAPEVATMWAVVAQPLALALAYGLAASWNGLDDLGRRLR</sequence>
<keyword evidence="3" id="KW-1185">Reference proteome</keyword>
<dbReference type="Pfam" id="PF10821">
    <property type="entry name" value="DUF2567"/>
    <property type="match status" value="1"/>
</dbReference>
<dbReference type="EMBL" id="BAAAUX010000007">
    <property type="protein sequence ID" value="GAA2781989.1"/>
    <property type="molecule type" value="Genomic_DNA"/>
</dbReference>
<proteinExistence type="predicted"/>
<organism evidence="2 3">
    <name type="scientific">Saccharopolyspora taberi</name>
    <dbReference type="NCBI Taxonomy" id="60895"/>
    <lineage>
        <taxon>Bacteria</taxon>
        <taxon>Bacillati</taxon>
        <taxon>Actinomycetota</taxon>
        <taxon>Actinomycetes</taxon>
        <taxon>Pseudonocardiales</taxon>
        <taxon>Pseudonocardiaceae</taxon>
        <taxon>Saccharopolyspora</taxon>
    </lineage>
</organism>